<dbReference type="InterPro" id="IPR013321">
    <property type="entry name" value="Arc_rbn_hlx_hlx"/>
</dbReference>
<dbReference type="GO" id="GO:0003677">
    <property type="term" value="F:DNA binding"/>
    <property type="evidence" value="ECO:0007669"/>
    <property type="project" value="UniProtKB-KW"/>
</dbReference>
<keyword evidence="2" id="KW-0238">DNA-binding</keyword>
<feature type="domain" description="Antitoxin FitA-like ribbon-helix-helix" evidence="1">
    <location>
        <begin position="3"/>
        <end position="39"/>
    </location>
</feature>
<dbReference type="Pfam" id="PF22513">
    <property type="entry name" value="FitA-like_RHH"/>
    <property type="match status" value="1"/>
</dbReference>
<name>A0A845HQ60_9BURK</name>
<evidence type="ECO:0000259" key="1">
    <source>
        <dbReference type="Pfam" id="PF22513"/>
    </source>
</evidence>
<dbReference type="InterPro" id="IPR010985">
    <property type="entry name" value="Ribbon_hlx_hlx"/>
</dbReference>
<keyword evidence="3" id="KW-1185">Reference proteome</keyword>
<accession>A0A845HQ60</accession>
<proteinExistence type="predicted"/>
<evidence type="ECO:0000313" key="2">
    <source>
        <dbReference type="EMBL" id="MYN18994.1"/>
    </source>
</evidence>
<dbReference type="RefSeq" id="WP_161091490.1">
    <property type="nucleotide sequence ID" value="NZ_WWCV01000038.1"/>
</dbReference>
<protein>
    <submittedName>
        <fullName evidence="2">DNA-binding protein</fullName>
    </submittedName>
</protein>
<dbReference type="EMBL" id="WWCV01000038">
    <property type="protein sequence ID" value="MYN18994.1"/>
    <property type="molecule type" value="Genomic_DNA"/>
</dbReference>
<sequence>MSQLLVRDLDDEIVDSLKRLAAANGRSAEAEHREILRAHLAKRPKKRSFKEVLAAMPDFGDDELFDLR</sequence>
<dbReference type="AlphaFoldDB" id="A0A845HQ60"/>
<dbReference type="InterPro" id="IPR053853">
    <property type="entry name" value="FitA-like_RHH"/>
</dbReference>
<dbReference type="GO" id="GO:0006355">
    <property type="term" value="P:regulation of DNA-templated transcription"/>
    <property type="evidence" value="ECO:0007669"/>
    <property type="project" value="InterPro"/>
</dbReference>
<reference evidence="2 3" key="1">
    <citation type="submission" date="2019-12" db="EMBL/GenBank/DDBJ databases">
        <title>Novel species isolated from a subtropical stream in China.</title>
        <authorList>
            <person name="Lu H."/>
        </authorList>
    </citation>
    <scope>NUCLEOTIDE SEQUENCE [LARGE SCALE GENOMIC DNA]</scope>
    <source>
        <strain evidence="2 3">FT107W</strain>
    </source>
</reference>
<evidence type="ECO:0000313" key="3">
    <source>
        <dbReference type="Proteomes" id="UP000484875"/>
    </source>
</evidence>
<dbReference type="Gene3D" id="1.10.1220.10">
    <property type="entry name" value="Met repressor-like"/>
    <property type="match status" value="1"/>
</dbReference>
<dbReference type="Proteomes" id="UP000484875">
    <property type="component" value="Unassembled WGS sequence"/>
</dbReference>
<organism evidence="2 3">
    <name type="scientific">Duganella vulcania</name>
    <dbReference type="NCBI Taxonomy" id="2692166"/>
    <lineage>
        <taxon>Bacteria</taxon>
        <taxon>Pseudomonadati</taxon>
        <taxon>Pseudomonadota</taxon>
        <taxon>Betaproteobacteria</taxon>
        <taxon>Burkholderiales</taxon>
        <taxon>Oxalobacteraceae</taxon>
        <taxon>Telluria group</taxon>
        <taxon>Duganella</taxon>
    </lineage>
</organism>
<comment type="caution">
    <text evidence="2">The sequence shown here is derived from an EMBL/GenBank/DDBJ whole genome shotgun (WGS) entry which is preliminary data.</text>
</comment>
<gene>
    <name evidence="2" type="ORF">GTP81_19785</name>
</gene>
<dbReference type="SUPFAM" id="SSF47598">
    <property type="entry name" value="Ribbon-helix-helix"/>
    <property type="match status" value="1"/>
</dbReference>